<name>A0AAV3UM25_9EURY</name>
<keyword evidence="1" id="KW-0472">Membrane</keyword>
<keyword evidence="3" id="KW-1185">Reference proteome</keyword>
<comment type="caution">
    <text evidence="2">The sequence shown here is derived from an EMBL/GenBank/DDBJ whole genome shotgun (WGS) entry which is preliminary data.</text>
</comment>
<dbReference type="PANTHER" id="PTHR35902:SF3">
    <property type="entry name" value="NPCBM-ASSOCIATED, NEW3 DOMAIN OF ALPHA-GALACTOSIDASE"/>
    <property type="match status" value="1"/>
</dbReference>
<sequence length="545" mass="58816">MNRESLVPIFVAMLLVTQGSVVAGGIATEGTHSNADIEQQTQPADAEATADFELVSVASNVPVDGSGNLSLTFENTGKDISNARIAVQSPNESVRFGEAQNANQSGGNWSTGERRTVTYRLLAEEFAEIRNYPFQAFISYTTANGSRERTGPYTFDVQPTEPIRLERFEVMDISSNVQAGDTGTISLTLENTGRDVSDAVVSLQSQSDQLRLGESGNASQFVSEWATGEDVRVEYQVTASNDTVGGSYPFSISVSYGEDGSRNQTESQLIGVIPAPEQSFSLTDVNSTLRVGDEGVVTGSVTNEGPQVAENAVLVLRSQGENVFPRETEYALGTLESGESEPIRYRVDVSDDTDRGPRQFSFVVRYQNQDGDSRQSKPLETMVRVAPQRDEFVVEPRTESVEQGSSSTVSLVVTNNDDRTLRNIDARAFVDSPLTLEEDQAFIARLEPNESATIAFSLSAEGGALAGTYPMSIDFQYERPDGESQLSDTYEVPVRVTESEGNDLLSFLSGGILLPLILVLGVVLVGVGGFVALRRWRGGRGGRGG</sequence>
<evidence type="ECO:0000313" key="3">
    <source>
        <dbReference type="Proteomes" id="UP001501729"/>
    </source>
</evidence>
<evidence type="ECO:0000256" key="1">
    <source>
        <dbReference type="SAM" id="Phobius"/>
    </source>
</evidence>
<organism evidence="2 3">
    <name type="scientific">Haladaptatus pallidirubidus</name>
    <dbReference type="NCBI Taxonomy" id="1008152"/>
    <lineage>
        <taxon>Archaea</taxon>
        <taxon>Methanobacteriati</taxon>
        <taxon>Methanobacteriota</taxon>
        <taxon>Stenosarchaea group</taxon>
        <taxon>Halobacteria</taxon>
        <taxon>Halobacteriales</taxon>
        <taxon>Haladaptataceae</taxon>
        <taxon>Haladaptatus</taxon>
    </lineage>
</organism>
<gene>
    <name evidence="2" type="ORF">GCM10025751_39990</name>
</gene>
<reference evidence="2 3" key="1">
    <citation type="journal article" date="2019" name="Int. J. Syst. Evol. Microbiol.">
        <title>The Global Catalogue of Microorganisms (GCM) 10K type strain sequencing project: providing services to taxonomists for standard genome sequencing and annotation.</title>
        <authorList>
            <consortium name="The Broad Institute Genomics Platform"/>
            <consortium name="The Broad Institute Genome Sequencing Center for Infectious Disease"/>
            <person name="Wu L."/>
            <person name="Ma J."/>
        </authorList>
    </citation>
    <scope>NUCLEOTIDE SEQUENCE [LARGE SCALE GENOMIC DNA]</scope>
    <source>
        <strain evidence="2 3">JCM 17504</strain>
    </source>
</reference>
<keyword evidence="1" id="KW-0812">Transmembrane</keyword>
<dbReference type="AlphaFoldDB" id="A0AAV3UM25"/>
<evidence type="ECO:0008006" key="4">
    <source>
        <dbReference type="Google" id="ProtNLM"/>
    </source>
</evidence>
<dbReference type="PANTHER" id="PTHR35902">
    <property type="entry name" value="S-LAYER DOMAIN-LIKE PROTEIN-RELATED"/>
    <property type="match status" value="1"/>
</dbReference>
<dbReference type="Proteomes" id="UP001501729">
    <property type="component" value="Unassembled WGS sequence"/>
</dbReference>
<proteinExistence type="predicted"/>
<protein>
    <recommendedName>
        <fullName evidence="4">Sialidase</fullName>
    </recommendedName>
</protein>
<accession>A0AAV3UM25</accession>
<feature type="transmembrane region" description="Helical" evidence="1">
    <location>
        <begin position="512"/>
        <end position="533"/>
    </location>
</feature>
<keyword evidence="1" id="KW-1133">Transmembrane helix</keyword>
<dbReference type="EMBL" id="BAABKX010000015">
    <property type="protein sequence ID" value="GAA5057742.1"/>
    <property type="molecule type" value="Genomic_DNA"/>
</dbReference>
<evidence type="ECO:0000313" key="2">
    <source>
        <dbReference type="EMBL" id="GAA5057742.1"/>
    </source>
</evidence>